<dbReference type="EMBL" id="CP045798">
    <property type="protein sequence ID" value="QNB46616.1"/>
    <property type="molecule type" value="Genomic_DNA"/>
</dbReference>
<dbReference type="Proteomes" id="UP000515847">
    <property type="component" value="Chromosome"/>
</dbReference>
<accession>A0A7G6E3G2</accession>
<dbReference type="KEGG" id="tfr:BR63_10035"/>
<dbReference type="RefSeq" id="WP_153802059.1">
    <property type="nucleotide sequence ID" value="NZ_CP045798.1"/>
</dbReference>
<keyword evidence="2" id="KW-1185">Reference proteome</keyword>
<evidence type="ECO:0000313" key="2">
    <source>
        <dbReference type="Proteomes" id="UP000515847"/>
    </source>
</evidence>
<evidence type="ECO:0000313" key="1">
    <source>
        <dbReference type="EMBL" id="QNB46616.1"/>
    </source>
</evidence>
<dbReference type="AlphaFoldDB" id="A0A7G6E3G2"/>
<name>A0A7G6E3G2_THEFR</name>
<organism evidence="1 2">
    <name type="scientific">Thermanaerosceptrum fracticalcis</name>
    <dbReference type="NCBI Taxonomy" id="1712410"/>
    <lineage>
        <taxon>Bacteria</taxon>
        <taxon>Bacillati</taxon>
        <taxon>Bacillota</taxon>
        <taxon>Clostridia</taxon>
        <taxon>Eubacteriales</taxon>
        <taxon>Peptococcaceae</taxon>
        <taxon>Thermanaerosceptrum</taxon>
    </lineage>
</organism>
<proteinExistence type="predicted"/>
<sequence length="48" mass="5070">MLNLISEVLAVVDISSEDLGINGNDAGGGELDNVLKILELPTFRLTVT</sequence>
<protein>
    <submittedName>
        <fullName evidence="1">Uncharacterized protein</fullName>
    </submittedName>
</protein>
<gene>
    <name evidence="1" type="ORF">BR63_10035</name>
</gene>
<reference evidence="1 2" key="1">
    <citation type="journal article" date="2019" name="Front. Microbiol.">
        <title>Thermoanaerosceptrum fracticalcis gen. nov. sp. nov., a Novel Fumarate-Fermenting Microorganism From a Deep Fractured Carbonate Aquifer of the US Great Basin.</title>
        <authorList>
            <person name="Hamilton-Brehm S.D."/>
            <person name="Stewart L.E."/>
            <person name="Zavarin M."/>
            <person name="Caldwell M."/>
            <person name="Lawson P.A."/>
            <person name="Onstott T.C."/>
            <person name="Grzymski J."/>
            <person name="Neveux I."/>
            <person name="Lollar B.S."/>
            <person name="Russell C.E."/>
            <person name="Moser D.P."/>
        </authorList>
    </citation>
    <scope>NUCLEOTIDE SEQUENCE [LARGE SCALE GENOMIC DNA]</scope>
    <source>
        <strain evidence="1 2">DRI-13</strain>
    </source>
</reference>